<dbReference type="Pfam" id="PF00239">
    <property type="entry name" value="Resolvase"/>
    <property type="match status" value="1"/>
</dbReference>
<keyword evidence="2" id="KW-0233">DNA recombination</keyword>
<evidence type="ECO:0000256" key="2">
    <source>
        <dbReference type="ARBA" id="ARBA00023172"/>
    </source>
</evidence>
<feature type="domain" description="Resolvase/invertase-type recombinase catalytic" evidence="3">
    <location>
        <begin position="1"/>
        <end position="88"/>
    </location>
</feature>
<reference evidence="4" key="1">
    <citation type="submission" date="2019-03" db="EMBL/GenBank/DDBJ databases">
        <title>Single cell metagenomics reveals metabolic interactions within the superorganism composed of flagellate Streblomastix strix and complex community of Bacteroidetes bacteria on its surface.</title>
        <authorList>
            <person name="Treitli S.C."/>
            <person name="Kolisko M."/>
            <person name="Husnik F."/>
            <person name="Keeling P."/>
            <person name="Hampl V."/>
        </authorList>
    </citation>
    <scope>NUCLEOTIDE SEQUENCE</scope>
    <source>
        <strain evidence="4">STM</strain>
    </source>
</reference>
<evidence type="ECO:0000313" key="4">
    <source>
        <dbReference type="EMBL" id="KAA6307573.1"/>
    </source>
</evidence>
<proteinExistence type="predicted"/>
<gene>
    <name evidence="4" type="ORF">EZS27_040754</name>
</gene>
<name>A0A5J4PGG8_9ZZZZ</name>
<dbReference type="AlphaFoldDB" id="A0A5J4PGG8"/>
<dbReference type="PROSITE" id="PS51736">
    <property type="entry name" value="RECOMBINASES_3"/>
    <property type="match status" value="1"/>
</dbReference>
<protein>
    <recommendedName>
        <fullName evidence="3">Resolvase/invertase-type recombinase catalytic domain-containing protein</fullName>
    </recommendedName>
</protein>
<dbReference type="EMBL" id="SNRY01009072">
    <property type="protein sequence ID" value="KAA6307573.1"/>
    <property type="molecule type" value="Genomic_DNA"/>
</dbReference>
<dbReference type="Gene3D" id="3.40.50.1390">
    <property type="entry name" value="Resolvase, N-terminal catalytic domain"/>
    <property type="match status" value="1"/>
</dbReference>
<organism evidence="4">
    <name type="scientific">termite gut metagenome</name>
    <dbReference type="NCBI Taxonomy" id="433724"/>
    <lineage>
        <taxon>unclassified sequences</taxon>
        <taxon>metagenomes</taxon>
        <taxon>organismal metagenomes</taxon>
    </lineage>
</organism>
<dbReference type="InterPro" id="IPR036162">
    <property type="entry name" value="Resolvase-like_N_sf"/>
</dbReference>
<dbReference type="PANTHER" id="PTHR30461:SF2">
    <property type="entry name" value="SERINE RECOMBINASE PINE-RELATED"/>
    <property type="match status" value="1"/>
</dbReference>
<keyword evidence="1" id="KW-0238">DNA-binding</keyword>
<accession>A0A5J4PGG8</accession>
<evidence type="ECO:0000256" key="1">
    <source>
        <dbReference type="ARBA" id="ARBA00023125"/>
    </source>
</evidence>
<dbReference type="GO" id="GO:0000150">
    <property type="term" value="F:DNA strand exchange activity"/>
    <property type="evidence" value="ECO:0007669"/>
    <property type="project" value="InterPro"/>
</dbReference>
<dbReference type="InterPro" id="IPR050639">
    <property type="entry name" value="SSR_resolvase"/>
</dbReference>
<dbReference type="PANTHER" id="PTHR30461">
    <property type="entry name" value="DNA-INVERTASE FROM LAMBDOID PROPHAGE"/>
    <property type="match status" value="1"/>
</dbReference>
<dbReference type="SUPFAM" id="SSF53041">
    <property type="entry name" value="Resolvase-like"/>
    <property type="match status" value="1"/>
</dbReference>
<evidence type="ECO:0000259" key="3">
    <source>
        <dbReference type="PROSITE" id="PS51736"/>
    </source>
</evidence>
<sequence length="88" mass="10463">MRISTLAQSLDEQSNDLQKKALQDNYKEDEIIIIEDKESGIKLSDEERNELNRMYQAIEDNNTIETVYIWELSRLSRRQTTLLKLNRC</sequence>
<comment type="caution">
    <text evidence="4">The sequence shown here is derived from an EMBL/GenBank/DDBJ whole genome shotgun (WGS) entry which is preliminary data.</text>
</comment>
<dbReference type="GO" id="GO:0003677">
    <property type="term" value="F:DNA binding"/>
    <property type="evidence" value="ECO:0007669"/>
    <property type="project" value="UniProtKB-KW"/>
</dbReference>
<dbReference type="InterPro" id="IPR006119">
    <property type="entry name" value="Resolv_N"/>
</dbReference>